<evidence type="ECO:0008006" key="4">
    <source>
        <dbReference type="Google" id="ProtNLM"/>
    </source>
</evidence>
<dbReference type="RefSeq" id="WP_084755631.1">
    <property type="nucleotide sequence ID" value="NZ_CALGVN010000014.1"/>
</dbReference>
<evidence type="ECO:0000313" key="2">
    <source>
        <dbReference type="EMBL" id="SHL14493.1"/>
    </source>
</evidence>
<sequence>MTGTPQAGPPSAGATVTKLADEFADLVRPVVRLFRARAAEFVAGLALLITALAVFAVAGAAVDDRKIEANLAVAQAEVLEGSSFTRTLVRFTTATGETVVPADGVAYPRGTQIGETIFVEYDSADPDLVRVAGRTALSQSGPLALAVLVTWVLLGPLAWWLKRKRGTAA</sequence>
<feature type="transmembrane region" description="Helical" evidence="1">
    <location>
        <begin position="41"/>
        <end position="62"/>
    </location>
</feature>
<dbReference type="AlphaFoldDB" id="A0A1M6Y8I3"/>
<name>A0A1M6Y8I3_PSETH</name>
<reference evidence="2 3" key="1">
    <citation type="submission" date="2016-11" db="EMBL/GenBank/DDBJ databases">
        <authorList>
            <person name="Jaros S."/>
            <person name="Januszkiewicz K."/>
            <person name="Wedrychowicz H."/>
        </authorList>
    </citation>
    <scope>NUCLEOTIDE SEQUENCE [LARGE SCALE GENOMIC DNA]</scope>
    <source>
        <strain evidence="2 3">DSM 43832</strain>
    </source>
</reference>
<evidence type="ECO:0000313" key="3">
    <source>
        <dbReference type="Proteomes" id="UP000184363"/>
    </source>
</evidence>
<evidence type="ECO:0000256" key="1">
    <source>
        <dbReference type="SAM" id="Phobius"/>
    </source>
</evidence>
<keyword evidence="1" id="KW-0812">Transmembrane</keyword>
<dbReference type="STRING" id="1848.SAMN05443637_11946"/>
<dbReference type="Proteomes" id="UP000184363">
    <property type="component" value="Unassembled WGS sequence"/>
</dbReference>
<accession>A0A1M6Y8I3</accession>
<keyword evidence="3" id="KW-1185">Reference proteome</keyword>
<dbReference type="OrthoDB" id="4426042at2"/>
<keyword evidence="1" id="KW-0472">Membrane</keyword>
<dbReference type="EMBL" id="FRAP01000019">
    <property type="protein sequence ID" value="SHL14493.1"/>
    <property type="molecule type" value="Genomic_DNA"/>
</dbReference>
<feature type="transmembrane region" description="Helical" evidence="1">
    <location>
        <begin position="143"/>
        <end position="161"/>
    </location>
</feature>
<protein>
    <recommendedName>
        <fullName evidence="4">DUF3592 domain-containing protein</fullName>
    </recommendedName>
</protein>
<proteinExistence type="predicted"/>
<gene>
    <name evidence="2" type="ORF">SAMN05443637_11946</name>
</gene>
<organism evidence="2 3">
    <name type="scientific">Pseudonocardia thermophila</name>
    <dbReference type="NCBI Taxonomy" id="1848"/>
    <lineage>
        <taxon>Bacteria</taxon>
        <taxon>Bacillati</taxon>
        <taxon>Actinomycetota</taxon>
        <taxon>Actinomycetes</taxon>
        <taxon>Pseudonocardiales</taxon>
        <taxon>Pseudonocardiaceae</taxon>
        <taxon>Pseudonocardia</taxon>
    </lineage>
</organism>
<keyword evidence="1" id="KW-1133">Transmembrane helix</keyword>